<proteinExistence type="predicted"/>
<protein>
    <submittedName>
        <fullName evidence="2">Uncharacterized protein</fullName>
    </submittedName>
</protein>
<dbReference type="EMBL" id="KB740923">
    <property type="protein sequence ID" value="ENN78292.1"/>
    <property type="molecule type" value="Genomic_DNA"/>
</dbReference>
<dbReference type="EMBL" id="KI209089">
    <property type="protein sequence ID" value="ERL95979.1"/>
    <property type="molecule type" value="Genomic_DNA"/>
</dbReference>
<reference evidence="2 4" key="1">
    <citation type="journal article" date="2013" name="Genome Biol.">
        <title>Draft genome of the mountain pine beetle, Dendroctonus ponderosae Hopkins, a major forest pest.</title>
        <authorList>
            <person name="Keeling C.I."/>
            <person name="Yuen M.M."/>
            <person name="Liao N.Y."/>
            <person name="Docking T.R."/>
            <person name="Chan S.K."/>
            <person name="Taylor G.A."/>
            <person name="Palmquist D.L."/>
            <person name="Jackman S.D."/>
            <person name="Nguyen A."/>
            <person name="Li M."/>
            <person name="Henderson H."/>
            <person name="Janes J.K."/>
            <person name="Zhao Y."/>
            <person name="Pandoh P."/>
            <person name="Moore R."/>
            <person name="Sperling F.A."/>
            <person name="Huber D.P."/>
            <person name="Birol I."/>
            <person name="Jones S.J."/>
            <person name="Bohlmann J."/>
        </authorList>
    </citation>
    <scope>NUCLEOTIDE SEQUENCE</scope>
</reference>
<name>N6UI10_DENPD</name>
<dbReference type="GO" id="GO:0006123">
    <property type="term" value="P:mitochondrial electron transport, cytochrome c to oxygen"/>
    <property type="evidence" value="ECO:0007669"/>
    <property type="project" value="InterPro"/>
</dbReference>
<dbReference type="Pfam" id="PF02285">
    <property type="entry name" value="COX8"/>
    <property type="match status" value="1"/>
</dbReference>
<dbReference type="GO" id="GO:0005739">
    <property type="term" value="C:mitochondrion"/>
    <property type="evidence" value="ECO:0007669"/>
    <property type="project" value="TreeGrafter"/>
</dbReference>
<feature type="transmembrane region" description="Helical" evidence="1">
    <location>
        <begin position="40"/>
        <end position="59"/>
    </location>
</feature>
<evidence type="ECO:0000313" key="2">
    <source>
        <dbReference type="EMBL" id="ENN78292.1"/>
    </source>
</evidence>
<keyword evidence="1" id="KW-1133">Transmembrane helix</keyword>
<evidence type="ECO:0000313" key="4">
    <source>
        <dbReference type="Proteomes" id="UP000030742"/>
    </source>
</evidence>
<sequence>MYAATVPRLAQGAQKVAQQTRNMSVLSGPPTVRISGTEKLLHGLAIAIGMTATPAWVLVNIKHYKGSS</sequence>
<dbReference type="GO" id="GO:0045277">
    <property type="term" value="C:respiratory chain complex IV"/>
    <property type="evidence" value="ECO:0007669"/>
    <property type="project" value="TreeGrafter"/>
</dbReference>
<feature type="non-terminal residue" evidence="2">
    <location>
        <position position="1"/>
    </location>
</feature>
<dbReference type="PANTHER" id="PTHR16717:SF5">
    <property type="entry name" value="CYTOCHROME C OXIDASE SUBUNIT 8, ISOFORM A"/>
    <property type="match status" value="1"/>
</dbReference>
<dbReference type="AlphaFoldDB" id="N6UI10"/>
<accession>N6UI10</accession>
<dbReference type="STRING" id="77166.N6UI10"/>
<organism evidence="2">
    <name type="scientific">Dendroctonus ponderosae</name>
    <name type="common">Mountain pine beetle</name>
    <dbReference type="NCBI Taxonomy" id="77166"/>
    <lineage>
        <taxon>Eukaryota</taxon>
        <taxon>Metazoa</taxon>
        <taxon>Ecdysozoa</taxon>
        <taxon>Arthropoda</taxon>
        <taxon>Hexapoda</taxon>
        <taxon>Insecta</taxon>
        <taxon>Pterygota</taxon>
        <taxon>Neoptera</taxon>
        <taxon>Endopterygota</taxon>
        <taxon>Coleoptera</taxon>
        <taxon>Polyphaga</taxon>
        <taxon>Cucujiformia</taxon>
        <taxon>Curculionidae</taxon>
        <taxon>Scolytinae</taxon>
        <taxon>Dendroctonus</taxon>
    </lineage>
</organism>
<keyword evidence="1" id="KW-0472">Membrane</keyword>
<evidence type="ECO:0000313" key="3">
    <source>
        <dbReference type="EMBL" id="ERL95979.1"/>
    </source>
</evidence>
<keyword evidence="1" id="KW-0812">Transmembrane</keyword>
<evidence type="ECO:0000256" key="1">
    <source>
        <dbReference type="SAM" id="Phobius"/>
    </source>
</evidence>
<dbReference type="UniPathway" id="UPA00705"/>
<dbReference type="HOGENOM" id="CLU_203416_0_0_1"/>
<dbReference type="Proteomes" id="UP000030742">
    <property type="component" value="Unassembled WGS sequence"/>
</dbReference>
<dbReference type="OMA" id="VIAYPIW"/>
<dbReference type="PANTHER" id="PTHR16717">
    <property type="entry name" value="CYTOCHROME C OXIDASE POLYPEPTIDE VIII"/>
    <property type="match status" value="1"/>
</dbReference>
<dbReference type="InterPro" id="IPR003205">
    <property type="entry name" value="Cyt_c_oxidase_su8"/>
</dbReference>
<gene>
    <name evidence="3" type="ORF">D910_00734</name>
    <name evidence="2" type="ORF">YQE_05442</name>
</gene>